<dbReference type="STRING" id="1429043.X474_06445"/>
<protein>
    <recommendedName>
        <fullName evidence="3">Response regulatory domain-containing protein</fullName>
    </recommendedName>
</protein>
<dbReference type="EMBL" id="AZAC01000008">
    <property type="protein sequence ID" value="KIX14778.1"/>
    <property type="molecule type" value="Genomic_DNA"/>
</dbReference>
<organism evidence="4 5">
    <name type="scientific">Dethiosulfatarculus sandiegensis</name>
    <dbReference type="NCBI Taxonomy" id="1429043"/>
    <lineage>
        <taxon>Bacteria</taxon>
        <taxon>Pseudomonadati</taxon>
        <taxon>Thermodesulfobacteriota</taxon>
        <taxon>Desulfarculia</taxon>
        <taxon>Desulfarculales</taxon>
        <taxon>Desulfarculaceae</taxon>
        <taxon>Dethiosulfatarculus</taxon>
    </lineage>
</organism>
<dbReference type="Pfam" id="PF00072">
    <property type="entry name" value="Response_reg"/>
    <property type="match status" value="1"/>
</dbReference>
<comment type="caution">
    <text evidence="4">The sequence shown here is derived from an EMBL/GenBank/DDBJ whole genome shotgun (WGS) entry which is preliminary data.</text>
</comment>
<evidence type="ECO:0000256" key="2">
    <source>
        <dbReference type="PROSITE-ProRule" id="PRU00169"/>
    </source>
</evidence>
<proteinExistence type="predicted"/>
<keyword evidence="5" id="KW-1185">Reference proteome</keyword>
<dbReference type="PANTHER" id="PTHR44591">
    <property type="entry name" value="STRESS RESPONSE REGULATOR PROTEIN 1"/>
    <property type="match status" value="1"/>
</dbReference>
<evidence type="ECO:0000259" key="3">
    <source>
        <dbReference type="PROSITE" id="PS50110"/>
    </source>
</evidence>
<gene>
    <name evidence="4" type="ORF">X474_06445</name>
</gene>
<name>A0A0D2HWM5_9BACT</name>
<reference evidence="4 5" key="1">
    <citation type="submission" date="2013-11" db="EMBL/GenBank/DDBJ databases">
        <title>Metagenomic analysis of a methanogenic consortium involved in long chain n-alkane degradation.</title>
        <authorList>
            <person name="Davidova I.A."/>
            <person name="Callaghan A.V."/>
            <person name="Wawrik B."/>
            <person name="Pruitt S."/>
            <person name="Marks C."/>
            <person name="Duncan K.E."/>
            <person name="Suflita J.M."/>
        </authorList>
    </citation>
    <scope>NUCLEOTIDE SEQUENCE [LARGE SCALE GENOMIC DNA]</scope>
    <source>
        <strain evidence="4 5">SPR</strain>
    </source>
</reference>
<dbReference type="SMART" id="SM00448">
    <property type="entry name" value="REC"/>
    <property type="match status" value="1"/>
</dbReference>
<dbReference type="AlphaFoldDB" id="A0A0D2HWM5"/>
<dbReference type="InterPro" id="IPR001789">
    <property type="entry name" value="Sig_transdc_resp-reg_receiver"/>
</dbReference>
<evidence type="ECO:0000313" key="4">
    <source>
        <dbReference type="EMBL" id="KIX14778.1"/>
    </source>
</evidence>
<feature type="modified residue" description="4-aspartylphosphate" evidence="2">
    <location>
        <position position="68"/>
    </location>
</feature>
<dbReference type="RefSeq" id="WP_044347426.1">
    <property type="nucleotide sequence ID" value="NZ_AZAC01000008.1"/>
</dbReference>
<dbReference type="InParanoid" id="A0A0D2HWM5"/>
<dbReference type="InterPro" id="IPR050595">
    <property type="entry name" value="Bact_response_regulator"/>
</dbReference>
<evidence type="ECO:0000256" key="1">
    <source>
        <dbReference type="ARBA" id="ARBA00022553"/>
    </source>
</evidence>
<dbReference type="SUPFAM" id="SSF52172">
    <property type="entry name" value="CheY-like"/>
    <property type="match status" value="1"/>
</dbReference>
<accession>A0A0D2HWM5</accession>
<keyword evidence="1 2" id="KW-0597">Phosphoprotein</keyword>
<evidence type="ECO:0000313" key="5">
    <source>
        <dbReference type="Proteomes" id="UP000032233"/>
    </source>
</evidence>
<sequence>MEEPKPLTENATGNRETILLVDGKAAIRKAAKEFLELGNYKVLTAENGEQGIAIFREDKQGIELVILDLGMPGMGGSKAMSRILAVDPEARILIASGYSQQKQVRESLNHGAGGFIAKPYRLMDLMKKIGEMINS</sequence>
<dbReference type="Gene3D" id="3.40.50.2300">
    <property type="match status" value="1"/>
</dbReference>
<dbReference type="Proteomes" id="UP000032233">
    <property type="component" value="Unassembled WGS sequence"/>
</dbReference>
<dbReference type="GO" id="GO:0000160">
    <property type="term" value="P:phosphorelay signal transduction system"/>
    <property type="evidence" value="ECO:0007669"/>
    <property type="project" value="InterPro"/>
</dbReference>
<dbReference type="PANTHER" id="PTHR44591:SF3">
    <property type="entry name" value="RESPONSE REGULATORY DOMAIN-CONTAINING PROTEIN"/>
    <property type="match status" value="1"/>
</dbReference>
<dbReference type="InterPro" id="IPR011006">
    <property type="entry name" value="CheY-like_superfamily"/>
</dbReference>
<dbReference type="PROSITE" id="PS50110">
    <property type="entry name" value="RESPONSE_REGULATORY"/>
    <property type="match status" value="1"/>
</dbReference>
<feature type="domain" description="Response regulatory" evidence="3">
    <location>
        <begin position="17"/>
        <end position="133"/>
    </location>
</feature>